<dbReference type="SUPFAM" id="SSF53335">
    <property type="entry name" value="S-adenosyl-L-methionine-dependent methyltransferases"/>
    <property type="match status" value="1"/>
</dbReference>
<sequence>MPENWSKAAANWDQDEQVRSYADKAFASLLSHVNVCSPQWKSKRVLDFGCGTGLLTEKMIEVLKRKQLSNVIPNCVEIGNGTQQLTADWLADFDLIVASSVCSFLPNYKVLLHTLSNAIAPNGYFIQWDWLPSEMNDFGLTPARVERALNDANFAQVRVEQAFSVEVDNQHLPVLIGIGVK</sequence>
<dbReference type="GO" id="GO:0032259">
    <property type="term" value="P:methylation"/>
    <property type="evidence" value="ECO:0007669"/>
    <property type="project" value="UniProtKB-KW"/>
</dbReference>
<keyword evidence="1" id="KW-0489">Methyltransferase</keyword>
<gene>
    <name evidence="1" type="ORF">GCM10007094_23020</name>
</gene>
<comment type="caution">
    <text evidence="1">The sequence shown here is derived from an EMBL/GenBank/DDBJ whole genome shotgun (WGS) entry which is preliminary data.</text>
</comment>
<reference evidence="2" key="1">
    <citation type="journal article" date="2019" name="Int. J. Syst. Evol. Microbiol.">
        <title>The Global Catalogue of Microorganisms (GCM) 10K type strain sequencing project: providing services to taxonomists for standard genome sequencing and annotation.</title>
        <authorList>
            <consortium name="The Broad Institute Genomics Platform"/>
            <consortium name="The Broad Institute Genome Sequencing Center for Infectious Disease"/>
            <person name="Wu L."/>
            <person name="Ma J."/>
        </authorList>
    </citation>
    <scope>NUCLEOTIDE SEQUENCE [LARGE SCALE GENOMIC DNA]</scope>
    <source>
        <strain evidence="2">KCTC 12861</strain>
    </source>
</reference>
<protein>
    <submittedName>
        <fullName evidence="1">Methyltransferase</fullName>
    </submittedName>
</protein>
<proteinExistence type="predicted"/>
<keyword evidence="1" id="KW-0808">Transferase</keyword>
<dbReference type="EMBL" id="BMXE01000004">
    <property type="protein sequence ID" value="GHB33638.1"/>
    <property type="molecule type" value="Genomic_DNA"/>
</dbReference>
<dbReference type="Proteomes" id="UP000637980">
    <property type="component" value="Unassembled WGS sequence"/>
</dbReference>
<dbReference type="RefSeq" id="WP_189436948.1">
    <property type="nucleotide sequence ID" value="NZ_BMXE01000004.1"/>
</dbReference>
<accession>A0ABQ3ECF4</accession>
<dbReference type="CDD" id="cd02440">
    <property type="entry name" value="AdoMet_MTases"/>
    <property type="match status" value="1"/>
</dbReference>
<dbReference type="GO" id="GO:0008168">
    <property type="term" value="F:methyltransferase activity"/>
    <property type="evidence" value="ECO:0007669"/>
    <property type="project" value="UniProtKB-KW"/>
</dbReference>
<dbReference type="Gene3D" id="3.40.50.150">
    <property type="entry name" value="Vaccinia Virus protein VP39"/>
    <property type="match status" value="2"/>
</dbReference>
<dbReference type="InterPro" id="IPR029063">
    <property type="entry name" value="SAM-dependent_MTases_sf"/>
</dbReference>
<evidence type="ECO:0000313" key="1">
    <source>
        <dbReference type="EMBL" id="GHB33638.1"/>
    </source>
</evidence>
<evidence type="ECO:0000313" key="2">
    <source>
        <dbReference type="Proteomes" id="UP000637980"/>
    </source>
</evidence>
<dbReference type="Pfam" id="PF13489">
    <property type="entry name" value="Methyltransf_23"/>
    <property type="match status" value="1"/>
</dbReference>
<keyword evidence="2" id="KW-1185">Reference proteome</keyword>
<name>A0ABQ3ECF4_9HYPH</name>
<organism evidence="1 2">
    <name type="scientific">Pseudovibrio japonicus</name>
    <dbReference type="NCBI Taxonomy" id="366534"/>
    <lineage>
        <taxon>Bacteria</taxon>
        <taxon>Pseudomonadati</taxon>
        <taxon>Pseudomonadota</taxon>
        <taxon>Alphaproteobacteria</taxon>
        <taxon>Hyphomicrobiales</taxon>
        <taxon>Stappiaceae</taxon>
        <taxon>Pseudovibrio</taxon>
    </lineage>
</organism>